<proteinExistence type="predicted"/>
<evidence type="ECO:0000313" key="2">
    <source>
        <dbReference type="EMBL" id="OGG56508.1"/>
    </source>
</evidence>
<dbReference type="AlphaFoldDB" id="A0A1F6D507"/>
<dbReference type="InterPro" id="IPR012061">
    <property type="entry name" value="Glu_synth_lsu_3"/>
</dbReference>
<dbReference type="PANTHER" id="PTHR39673:SF5">
    <property type="entry name" value="TUNGSTEN-CONTAINING FORMYLMETHANOFURAN DEHYDROGENASE 2 SUBUNIT C"/>
    <property type="match status" value="1"/>
</dbReference>
<reference evidence="2 3" key="1">
    <citation type="journal article" date="2016" name="Nat. Commun.">
        <title>Thousands of microbial genomes shed light on interconnected biogeochemical processes in an aquifer system.</title>
        <authorList>
            <person name="Anantharaman K."/>
            <person name="Brown C.T."/>
            <person name="Hug L.A."/>
            <person name="Sharon I."/>
            <person name="Castelle C.J."/>
            <person name="Probst A.J."/>
            <person name="Thomas B.C."/>
            <person name="Singh A."/>
            <person name="Wilkins M.J."/>
            <person name="Karaoz U."/>
            <person name="Brodie E.L."/>
            <person name="Williams K.H."/>
            <person name="Hubbard S.S."/>
            <person name="Banfield J.F."/>
        </authorList>
    </citation>
    <scope>NUCLEOTIDE SEQUENCE [LARGE SCALE GENOMIC DNA]</scope>
    <source>
        <strain evidence="3">RIFCSPLOWO2_12_FULL_64_10</strain>
    </source>
</reference>
<comment type="caution">
    <text evidence="2">The sequence shown here is derived from an EMBL/GenBank/DDBJ whole genome shotgun (WGS) entry which is preliminary data.</text>
</comment>
<dbReference type="EMBL" id="MFKF01000029">
    <property type="protein sequence ID" value="OGG56508.1"/>
    <property type="molecule type" value="Genomic_DNA"/>
</dbReference>
<dbReference type="PANTHER" id="PTHR39673">
    <property type="entry name" value="TUNGSTEN FORMYLMETHANOFURAN DEHYDROGENASE, SUBUNIT C (FWDC)"/>
    <property type="match status" value="1"/>
</dbReference>
<dbReference type="PIRSF" id="PIRSF006519">
    <property type="entry name" value="GOGAT_dom3"/>
    <property type="match status" value="1"/>
</dbReference>
<dbReference type="InterPro" id="IPR036485">
    <property type="entry name" value="Glu_synth_asu_C_sf"/>
</dbReference>
<sequence>MYSEVTLNAIDCEGRTPREINREIKRQIEAGAPEVLVRNPAARHNLAVALLNPAKIVFDGSVGYYCGGMGDGPRIEVRGSAGWGLAECMMSGAVVVEKNAGNSAAASIRGGTVVIRGDAAARAGIAMKGGTLIIGGSCGYMTGFMMQKGTIILCGDAGEALGDSMYEGRIFVGGRADDLGNDAVIQEPTPEDLTEVAAALKPFDIPMPSRLKKVVAGRRLWSFDKKEWEIWKTAL</sequence>
<feature type="domain" description="Glutamate synthase alpha subunit C-terminal" evidence="1">
    <location>
        <begin position="51"/>
        <end position="178"/>
    </location>
</feature>
<dbReference type="Gene3D" id="2.160.20.60">
    <property type="entry name" value="Glutamate synthase, alpha subunit, C-terminal domain"/>
    <property type="match status" value="1"/>
</dbReference>
<dbReference type="CDD" id="cd00504">
    <property type="entry name" value="GXGXG"/>
    <property type="match status" value="1"/>
</dbReference>
<dbReference type="GO" id="GO:0016491">
    <property type="term" value="F:oxidoreductase activity"/>
    <property type="evidence" value="ECO:0007669"/>
    <property type="project" value="InterPro"/>
</dbReference>
<dbReference type="InterPro" id="IPR002489">
    <property type="entry name" value="Glu_synth_asu_C"/>
</dbReference>
<dbReference type="SUPFAM" id="SSF69336">
    <property type="entry name" value="Alpha subunit of glutamate synthase, C-terminal domain"/>
    <property type="match status" value="1"/>
</dbReference>
<dbReference type="Pfam" id="PF01493">
    <property type="entry name" value="GXGXG"/>
    <property type="match status" value="1"/>
</dbReference>
<accession>A0A1F6D507</accession>
<gene>
    <name evidence="2" type="ORF">A3F84_15680</name>
</gene>
<organism evidence="2 3">
    <name type="scientific">Handelsmanbacteria sp. (strain RIFCSPLOWO2_12_FULL_64_10)</name>
    <dbReference type="NCBI Taxonomy" id="1817868"/>
    <lineage>
        <taxon>Bacteria</taxon>
        <taxon>Candidatus Handelsmaniibacteriota</taxon>
    </lineage>
</organism>
<evidence type="ECO:0000313" key="3">
    <source>
        <dbReference type="Proteomes" id="UP000178606"/>
    </source>
</evidence>
<dbReference type="Proteomes" id="UP000178606">
    <property type="component" value="Unassembled WGS sequence"/>
</dbReference>
<protein>
    <submittedName>
        <fullName evidence="2">Glutamate synthase</fullName>
    </submittedName>
</protein>
<evidence type="ECO:0000259" key="1">
    <source>
        <dbReference type="Pfam" id="PF01493"/>
    </source>
</evidence>
<name>A0A1F6D507_HANXR</name>